<evidence type="ECO:0000313" key="4">
    <source>
        <dbReference type="Proteomes" id="UP000175616"/>
    </source>
</evidence>
<dbReference type="InterPro" id="IPR037914">
    <property type="entry name" value="SpoVT-AbrB_sf"/>
</dbReference>
<comment type="caution">
    <text evidence="3">The sequence shown here is derived from an EMBL/GenBank/DDBJ whole genome shotgun (WGS) entry which is preliminary data.</text>
</comment>
<dbReference type="SUPFAM" id="SSF89447">
    <property type="entry name" value="AbrB/MazE/MraZ-like"/>
    <property type="match status" value="1"/>
</dbReference>
<keyword evidence="1" id="KW-0238">DNA-binding</keyword>
<evidence type="ECO:0000313" key="3">
    <source>
        <dbReference type="EMBL" id="OFC28712.1"/>
    </source>
</evidence>
<reference evidence="3 4" key="1">
    <citation type="submission" date="2016-06" db="EMBL/GenBank/DDBJ databases">
        <title>Gene turnover analysis identifies the evolutionary adaptation of the extremophile Acidithiobacillus caldus.</title>
        <authorList>
            <person name="Zhang X."/>
        </authorList>
    </citation>
    <scope>NUCLEOTIDE SEQUENCE [LARGE SCALE GENOMIC DNA]</scope>
    <source>
        <strain evidence="3 4">DX</strain>
    </source>
</reference>
<dbReference type="NCBIfam" id="TIGR01439">
    <property type="entry name" value="lp_hng_hel_AbrB"/>
    <property type="match status" value="1"/>
</dbReference>
<dbReference type="AlphaFoldDB" id="A0A1E7YJ10"/>
<name>A0A1E7YJ10_9PROT</name>
<sequence>MTTLKVTAKGQVTLRKSVLDHLGIRSGDQIEVELLPGGRALLTAGRPAGTVEGFIGVLAGKTRRVASIEDMNEAIAQGWSGKE</sequence>
<dbReference type="GO" id="GO:0003677">
    <property type="term" value="F:DNA binding"/>
    <property type="evidence" value="ECO:0007669"/>
    <property type="project" value="UniProtKB-UniRule"/>
</dbReference>
<dbReference type="Proteomes" id="UP000175616">
    <property type="component" value="Unassembled WGS sequence"/>
</dbReference>
<gene>
    <name evidence="3" type="ORF">BAE27_15110</name>
</gene>
<feature type="domain" description="SpoVT-AbrB" evidence="2">
    <location>
        <begin position="1"/>
        <end position="47"/>
    </location>
</feature>
<protein>
    <submittedName>
        <fullName evidence="3">Transcriptional regulator</fullName>
    </submittedName>
</protein>
<proteinExistence type="predicted"/>
<dbReference type="EMBL" id="LZYE01000369">
    <property type="protein sequence ID" value="OFC28712.1"/>
    <property type="molecule type" value="Genomic_DNA"/>
</dbReference>
<dbReference type="Gene3D" id="2.10.260.10">
    <property type="match status" value="1"/>
</dbReference>
<dbReference type="InterPro" id="IPR007159">
    <property type="entry name" value="SpoVT-AbrB_dom"/>
</dbReference>
<evidence type="ECO:0000256" key="1">
    <source>
        <dbReference type="PROSITE-ProRule" id="PRU01076"/>
    </source>
</evidence>
<dbReference type="PROSITE" id="PS51740">
    <property type="entry name" value="SPOVT_ABRB"/>
    <property type="match status" value="1"/>
</dbReference>
<accession>A0A1E7YJ10</accession>
<organism evidence="3 4">
    <name type="scientific">Acidithiobacillus caldus</name>
    <dbReference type="NCBI Taxonomy" id="33059"/>
    <lineage>
        <taxon>Bacteria</taxon>
        <taxon>Pseudomonadati</taxon>
        <taxon>Pseudomonadota</taxon>
        <taxon>Acidithiobacillia</taxon>
        <taxon>Acidithiobacillales</taxon>
        <taxon>Acidithiobacillaceae</taxon>
        <taxon>Acidithiobacillus</taxon>
    </lineage>
</organism>
<evidence type="ECO:0000259" key="2">
    <source>
        <dbReference type="PROSITE" id="PS51740"/>
    </source>
</evidence>
<dbReference type="RefSeq" id="WP_070113798.1">
    <property type="nucleotide sequence ID" value="NZ_LZYE01000369.1"/>
</dbReference>
<dbReference type="SMART" id="SM00966">
    <property type="entry name" value="SpoVT_AbrB"/>
    <property type="match status" value="1"/>
</dbReference>